<gene>
    <name evidence="2" type="ORF">DFH08DRAFT_814619</name>
</gene>
<evidence type="ECO:0000256" key="1">
    <source>
        <dbReference type="SAM" id="MobiDB-lite"/>
    </source>
</evidence>
<dbReference type="AlphaFoldDB" id="A0AAD7EL18"/>
<sequence length="195" mass="21354">MPIPRGSNPNTSDLDLEDTGFEVVAHLPQVCEVFLAALADPQHNPFFSIEDAPAWITSHPDNATAMQLKAYLKYRVDTWVSWTTHLITFLTPMSSLCSPRVTHAPTLPLPQRPRSSPFLLPRHDKLDAPSAGTSRSEEDLIASLQDDSMLDVSSAEMGVQDFVPDYSSSTGALELLRQQILIACGWVMYGGDTGA</sequence>
<accession>A0AAD7EL18</accession>
<keyword evidence="3" id="KW-1185">Reference proteome</keyword>
<evidence type="ECO:0000313" key="3">
    <source>
        <dbReference type="Proteomes" id="UP001218218"/>
    </source>
</evidence>
<comment type="caution">
    <text evidence="2">The sequence shown here is derived from an EMBL/GenBank/DDBJ whole genome shotgun (WGS) entry which is preliminary data.</text>
</comment>
<dbReference type="EMBL" id="JARIHO010000035">
    <property type="protein sequence ID" value="KAJ7331302.1"/>
    <property type="molecule type" value="Genomic_DNA"/>
</dbReference>
<proteinExistence type="predicted"/>
<organism evidence="2 3">
    <name type="scientific">Mycena albidolilacea</name>
    <dbReference type="NCBI Taxonomy" id="1033008"/>
    <lineage>
        <taxon>Eukaryota</taxon>
        <taxon>Fungi</taxon>
        <taxon>Dikarya</taxon>
        <taxon>Basidiomycota</taxon>
        <taxon>Agaricomycotina</taxon>
        <taxon>Agaricomycetes</taxon>
        <taxon>Agaricomycetidae</taxon>
        <taxon>Agaricales</taxon>
        <taxon>Marasmiineae</taxon>
        <taxon>Mycenaceae</taxon>
        <taxon>Mycena</taxon>
    </lineage>
</organism>
<dbReference type="Proteomes" id="UP001218218">
    <property type="component" value="Unassembled WGS sequence"/>
</dbReference>
<reference evidence="2" key="1">
    <citation type="submission" date="2023-03" db="EMBL/GenBank/DDBJ databases">
        <title>Massive genome expansion in bonnet fungi (Mycena s.s.) driven by repeated elements and novel gene families across ecological guilds.</title>
        <authorList>
            <consortium name="Lawrence Berkeley National Laboratory"/>
            <person name="Harder C.B."/>
            <person name="Miyauchi S."/>
            <person name="Viragh M."/>
            <person name="Kuo A."/>
            <person name="Thoen E."/>
            <person name="Andreopoulos B."/>
            <person name="Lu D."/>
            <person name="Skrede I."/>
            <person name="Drula E."/>
            <person name="Henrissat B."/>
            <person name="Morin E."/>
            <person name="Kohler A."/>
            <person name="Barry K."/>
            <person name="LaButti K."/>
            <person name="Morin E."/>
            <person name="Salamov A."/>
            <person name="Lipzen A."/>
            <person name="Mereny Z."/>
            <person name="Hegedus B."/>
            <person name="Baldrian P."/>
            <person name="Stursova M."/>
            <person name="Weitz H."/>
            <person name="Taylor A."/>
            <person name="Grigoriev I.V."/>
            <person name="Nagy L.G."/>
            <person name="Martin F."/>
            <person name="Kauserud H."/>
        </authorList>
    </citation>
    <scope>NUCLEOTIDE SEQUENCE</scope>
    <source>
        <strain evidence="2">CBHHK002</strain>
    </source>
</reference>
<name>A0AAD7EL18_9AGAR</name>
<feature type="region of interest" description="Disordered" evidence="1">
    <location>
        <begin position="105"/>
        <end position="137"/>
    </location>
</feature>
<evidence type="ECO:0000313" key="2">
    <source>
        <dbReference type="EMBL" id="KAJ7331302.1"/>
    </source>
</evidence>
<protein>
    <submittedName>
        <fullName evidence="2">Uncharacterized protein</fullName>
    </submittedName>
</protein>